<dbReference type="AlphaFoldDB" id="A0A9W6Y5J2"/>
<evidence type="ECO:0000256" key="1">
    <source>
        <dbReference type="SAM" id="MobiDB-lite"/>
    </source>
</evidence>
<organism evidence="3 4">
    <name type="scientific">Phytophthora fragariaefolia</name>
    <dbReference type="NCBI Taxonomy" id="1490495"/>
    <lineage>
        <taxon>Eukaryota</taxon>
        <taxon>Sar</taxon>
        <taxon>Stramenopiles</taxon>
        <taxon>Oomycota</taxon>
        <taxon>Peronosporomycetes</taxon>
        <taxon>Peronosporales</taxon>
        <taxon>Peronosporaceae</taxon>
        <taxon>Phytophthora</taxon>
    </lineage>
</organism>
<dbReference type="Proteomes" id="UP001165121">
    <property type="component" value="Unassembled WGS sequence"/>
</dbReference>
<gene>
    <name evidence="3" type="ORF">Pfra01_002211900</name>
</gene>
<accession>A0A9W6Y5J2</accession>
<keyword evidence="4" id="KW-1185">Reference proteome</keyword>
<evidence type="ECO:0000313" key="3">
    <source>
        <dbReference type="EMBL" id="GMF53469.1"/>
    </source>
</evidence>
<proteinExistence type="predicted"/>
<dbReference type="PANTHER" id="PTHR46599">
    <property type="entry name" value="PIGGYBAC TRANSPOSABLE ELEMENT-DERIVED PROTEIN 4"/>
    <property type="match status" value="1"/>
</dbReference>
<name>A0A9W6Y5J2_9STRA</name>
<feature type="compositionally biased region" description="Basic and acidic residues" evidence="1">
    <location>
        <begin position="45"/>
        <end position="61"/>
    </location>
</feature>
<reference evidence="3" key="1">
    <citation type="submission" date="2023-04" db="EMBL/GenBank/DDBJ databases">
        <title>Phytophthora fragariaefolia NBRC 109709.</title>
        <authorList>
            <person name="Ichikawa N."/>
            <person name="Sato H."/>
            <person name="Tonouchi N."/>
        </authorList>
    </citation>
    <scope>NUCLEOTIDE SEQUENCE</scope>
    <source>
        <strain evidence="3">NBRC 109709</strain>
    </source>
</reference>
<feature type="compositionally biased region" description="Basic residues" evidence="1">
    <location>
        <begin position="565"/>
        <end position="575"/>
    </location>
</feature>
<evidence type="ECO:0000259" key="2">
    <source>
        <dbReference type="Pfam" id="PF13843"/>
    </source>
</evidence>
<feature type="compositionally biased region" description="Acidic residues" evidence="1">
    <location>
        <begin position="115"/>
        <end position="128"/>
    </location>
</feature>
<feature type="region of interest" description="Disordered" evidence="1">
    <location>
        <begin position="563"/>
        <end position="582"/>
    </location>
</feature>
<feature type="domain" description="PiggyBac transposable element-derived protein" evidence="2">
    <location>
        <begin position="411"/>
        <end position="474"/>
    </location>
</feature>
<dbReference type="Pfam" id="PF13843">
    <property type="entry name" value="DDE_Tnp_1_7"/>
    <property type="match status" value="1"/>
</dbReference>
<feature type="region of interest" description="Disordered" evidence="1">
    <location>
        <begin position="31"/>
        <end position="168"/>
    </location>
</feature>
<comment type="caution">
    <text evidence="3">The sequence shown here is derived from an EMBL/GenBank/DDBJ whole genome shotgun (WGS) entry which is preliminary data.</text>
</comment>
<sequence length="609" mass="67899">MVGGTGKQPQHKLTEQELLLCREALLSDRHARRVRRQVNKSRQTGAEEKRPKKGTRKEGAKRTTVVMETRGPLEDAEPKTVGVIGVYEEEAKESAASVEDEAEEKVSDVVADSPQVDDAEEKESDVGEDSALLSDAEEEKEREVGGDVGQSSKMSGSDEKDSDENLAVPDLARLSPKCVIDGDANPMDAAADICTCLNSDEDMLVEEDQESCGDDVDDDSDWYIGELTDEDSEDDGGDALPDSVCSSLAQSKQAMSMMRTNGWEYDPDKFGPDPTYEDLYDGPYGPSDSVMTVGDDPLALLFYFMPPKLWTQISFESNRYHTQSIPQRARTIRSQQRRAGQEVKELGDIRSRLAGVPDIEPWEVLRVMGLLIARMLMPMRKGIAAHWSTKQTPVPKDINTGKAAVLRNINALCPPSTTSPWRLVITDRFYTSVKLALELLHRRMYLTGTIQADRAGYAKGVITKKEIKVNKQKIVIPPQGTIKLAANKRFLQLTATMWMDRTPVYLLSRGAVVSAETYQTIEVRYQNYIIIQESNVVSAILTCHFNQSATTARERTVGIREYGRHGRASPRRKPRYGGQRARPQQVPAFLQSVRTVQDQTEEVHEVLLS</sequence>
<protein>
    <submittedName>
        <fullName evidence="3">Unnamed protein product</fullName>
    </submittedName>
</protein>
<dbReference type="EMBL" id="BSXT01003283">
    <property type="protein sequence ID" value="GMF53469.1"/>
    <property type="molecule type" value="Genomic_DNA"/>
</dbReference>
<evidence type="ECO:0000313" key="4">
    <source>
        <dbReference type="Proteomes" id="UP001165121"/>
    </source>
</evidence>
<dbReference type="PANTHER" id="PTHR46599:SF3">
    <property type="entry name" value="PIGGYBAC TRANSPOSABLE ELEMENT-DERIVED PROTEIN 4"/>
    <property type="match status" value="1"/>
</dbReference>
<dbReference type="OrthoDB" id="145515at2759"/>
<dbReference type="InterPro" id="IPR029526">
    <property type="entry name" value="PGBD"/>
</dbReference>